<dbReference type="AlphaFoldDB" id="A0A1G2F8H2"/>
<feature type="transmembrane region" description="Helical" evidence="1">
    <location>
        <begin position="6"/>
        <end position="29"/>
    </location>
</feature>
<proteinExistence type="predicted"/>
<sequence>MSFLFFIFYFLNLSYQLLFFIPGISPRLANSLKQIRQRSKSRKYPRLRPQRKHRRTIRLENLGFLLDFAICAFVAISLIFYRESH</sequence>
<evidence type="ECO:0000313" key="3">
    <source>
        <dbReference type="Proteomes" id="UP000179099"/>
    </source>
</evidence>
<comment type="caution">
    <text evidence="2">The sequence shown here is derived from an EMBL/GenBank/DDBJ whole genome shotgun (WGS) entry which is preliminary data.</text>
</comment>
<protein>
    <submittedName>
        <fullName evidence="2">Uncharacterized protein</fullName>
    </submittedName>
</protein>
<organism evidence="2 3">
    <name type="scientific">Candidatus Portnoybacteria bacterium RBG_19FT_COMBO_36_7</name>
    <dbReference type="NCBI Taxonomy" id="1801992"/>
    <lineage>
        <taxon>Bacteria</taxon>
        <taxon>Candidatus Portnoyibacteriota</taxon>
    </lineage>
</organism>
<dbReference type="Proteomes" id="UP000179099">
    <property type="component" value="Unassembled WGS sequence"/>
</dbReference>
<reference evidence="2 3" key="1">
    <citation type="journal article" date="2016" name="Nat. Commun.">
        <title>Thousands of microbial genomes shed light on interconnected biogeochemical processes in an aquifer system.</title>
        <authorList>
            <person name="Anantharaman K."/>
            <person name="Brown C.T."/>
            <person name="Hug L.A."/>
            <person name="Sharon I."/>
            <person name="Castelle C.J."/>
            <person name="Probst A.J."/>
            <person name="Thomas B.C."/>
            <person name="Singh A."/>
            <person name="Wilkins M.J."/>
            <person name="Karaoz U."/>
            <person name="Brodie E.L."/>
            <person name="Williams K.H."/>
            <person name="Hubbard S.S."/>
            <person name="Banfield J.F."/>
        </authorList>
    </citation>
    <scope>NUCLEOTIDE SEQUENCE [LARGE SCALE GENOMIC DNA]</scope>
</reference>
<keyword evidence="1" id="KW-1133">Transmembrane helix</keyword>
<evidence type="ECO:0000256" key="1">
    <source>
        <dbReference type="SAM" id="Phobius"/>
    </source>
</evidence>
<feature type="transmembrane region" description="Helical" evidence="1">
    <location>
        <begin position="61"/>
        <end position="81"/>
    </location>
</feature>
<keyword evidence="1" id="KW-0472">Membrane</keyword>
<evidence type="ECO:0000313" key="2">
    <source>
        <dbReference type="EMBL" id="OGZ34177.1"/>
    </source>
</evidence>
<keyword evidence="1" id="KW-0812">Transmembrane</keyword>
<accession>A0A1G2F8H2</accession>
<dbReference type="STRING" id="1801992.A2Y98_02485"/>
<gene>
    <name evidence="2" type="ORF">A2Y98_02485</name>
</gene>
<dbReference type="EMBL" id="MHMW01000018">
    <property type="protein sequence ID" value="OGZ34177.1"/>
    <property type="molecule type" value="Genomic_DNA"/>
</dbReference>
<name>A0A1G2F8H2_9BACT</name>